<dbReference type="GO" id="GO:0004534">
    <property type="term" value="F:5'-3' RNA exonuclease activity"/>
    <property type="evidence" value="ECO:0007669"/>
    <property type="project" value="TreeGrafter"/>
</dbReference>
<keyword evidence="1" id="KW-0732">Signal</keyword>
<evidence type="ECO:0000313" key="2">
    <source>
        <dbReference type="EMBL" id="GHH59029.1"/>
    </source>
</evidence>
<dbReference type="InterPro" id="IPR052018">
    <property type="entry name" value="PHP_domain"/>
</dbReference>
<dbReference type="Gene3D" id="3.20.20.140">
    <property type="entry name" value="Metal-dependent hydrolases"/>
    <property type="match status" value="1"/>
</dbReference>
<dbReference type="PANTHER" id="PTHR42924">
    <property type="entry name" value="EXONUCLEASE"/>
    <property type="match status" value="1"/>
</dbReference>
<dbReference type="NCBIfam" id="NF038032">
    <property type="entry name" value="CehA_McbA_metalo"/>
    <property type="match status" value="1"/>
</dbReference>
<dbReference type="PANTHER" id="PTHR42924:SF3">
    <property type="entry name" value="POLYMERASE_HISTIDINOL PHOSPHATASE N-TERMINAL DOMAIN-CONTAINING PROTEIN"/>
    <property type="match status" value="1"/>
</dbReference>
<feature type="signal peptide" evidence="1">
    <location>
        <begin position="1"/>
        <end position="21"/>
    </location>
</feature>
<feature type="chain" id="PRO_5037402007" evidence="1">
    <location>
        <begin position="22"/>
        <end position="488"/>
    </location>
</feature>
<dbReference type="EMBL" id="BNBA01000034">
    <property type="protein sequence ID" value="GHH59029.1"/>
    <property type="molecule type" value="Genomic_DNA"/>
</dbReference>
<reference evidence="2" key="1">
    <citation type="journal article" date="2014" name="Int. J. Syst. Evol. Microbiol.">
        <title>Complete genome sequence of Corynebacterium casei LMG S-19264T (=DSM 44701T), isolated from a smear-ripened cheese.</title>
        <authorList>
            <consortium name="US DOE Joint Genome Institute (JGI-PGF)"/>
            <person name="Walter F."/>
            <person name="Albersmeier A."/>
            <person name="Kalinowski J."/>
            <person name="Ruckert C."/>
        </authorList>
    </citation>
    <scope>NUCLEOTIDE SEQUENCE</scope>
    <source>
        <strain evidence="2">JCM 13306</strain>
    </source>
</reference>
<proteinExistence type="predicted"/>
<name>A0A919KJ49_9XANT</name>
<organism evidence="2 3">
    <name type="scientific">Xanthomonas boreopolis</name>
    <dbReference type="NCBI Taxonomy" id="86183"/>
    <lineage>
        <taxon>Bacteria</taxon>
        <taxon>Pseudomonadati</taxon>
        <taxon>Pseudomonadota</taxon>
        <taxon>Gammaproteobacteria</taxon>
        <taxon>Lysobacterales</taxon>
        <taxon>Lysobacteraceae</taxon>
        <taxon>Xanthomonas</taxon>
    </lineage>
</organism>
<dbReference type="RefSeq" id="WP_434029874.1">
    <property type="nucleotide sequence ID" value="NZ_BNBA01000034.1"/>
</dbReference>
<evidence type="ECO:0000256" key="1">
    <source>
        <dbReference type="SAM" id="SignalP"/>
    </source>
</evidence>
<dbReference type="GO" id="GO:0035312">
    <property type="term" value="F:5'-3' DNA exonuclease activity"/>
    <property type="evidence" value="ECO:0007669"/>
    <property type="project" value="TreeGrafter"/>
</dbReference>
<gene>
    <name evidence="2" type="ORF">GCM10009090_32560</name>
</gene>
<protein>
    <submittedName>
        <fullName evidence="2">Phosphoesterase</fullName>
    </submittedName>
</protein>
<dbReference type="InterPro" id="IPR016195">
    <property type="entry name" value="Pol/histidinol_Pase-like"/>
</dbReference>
<dbReference type="Proteomes" id="UP000623958">
    <property type="component" value="Unassembled WGS sequence"/>
</dbReference>
<evidence type="ECO:0000313" key="3">
    <source>
        <dbReference type="Proteomes" id="UP000623958"/>
    </source>
</evidence>
<dbReference type="AlphaFoldDB" id="A0A919KJ49"/>
<accession>A0A919KJ49</accession>
<reference evidence="2" key="2">
    <citation type="submission" date="2020-09" db="EMBL/GenBank/DDBJ databases">
        <authorList>
            <person name="Sun Q."/>
            <person name="Ohkuma M."/>
        </authorList>
    </citation>
    <scope>NUCLEOTIDE SEQUENCE</scope>
    <source>
        <strain evidence="2">JCM 13306</strain>
    </source>
</reference>
<sequence>MRKTMWYACLGLLLWPLWAAAQQAVVVEGTLDDHDRQHYVQVPFDVPAGTARISVDFDYDDQGRAVVVDLGLQGPAGFRGWSGGNKRSFTVSVSDATPSYLPGAIEPGKWHLLLGVPHLRPGTRAPYRARIEFTPVERADALPASRQVRLDGAARWYRGDLHMHSGHSDGTCAAQSGARVPCPLFMTLQAAADAGLDFIAVTEHNTISHVQELAAAQPYFDRLLLIPGMEITTFQGHGNVFGLRAPLDFRAGDGTDWAAIAREAHRRGLLLSANHPGNPSDETCMGCGWTPAVPLPPGSLAAVEAVNGLDADTPTSGIPYWESLLAAGERVTAIGGSDNHDGTLRAGVRGRSRIGVPTTVVHATGLSEREILDGIRAGRVFVDAEGSRDRLLDLSARAGDQQANMGGGLAAPNGTPVRIGVDVAAPAGSRLVLKLDGKPLPAWTTSLGVARERRDWTWTSDGARHWLRAEVRAPDGRLLLLGNPVYLN</sequence>
<dbReference type="SUPFAM" id="SSF89550">
    <property type="entry name" value="PHP domain-like"/>
    <property type="match status" value="1"/>
</dbReference>
<comment type="caution">
    <text evidence="2">The sequence shown here is derived from an EMBL/GenBank/DDBJ whole genome shotgun (WGS) entry which is preliminary data.</text>
</comment>
<keyword evidence="3" id="KW-1185">Reference proteome</keyword>
<dbReference type="CDD" id="cd07432">
    <property type="entry name" value="PHP_HisPPase"/>
    <property type="match status" value="1"/>
</dbReference>